<dbReference type="Gene3D" id="3.40.250.10">
    <property type="entry name" value="Rhodanese-like domain"/>
    <property type="match status" value="1"/>
</dbReference>
<dbReference type="PANTHER" id="PTHR45431:SF3">
    <property type="entry name" value="RHODANESE-LIKE DOMAIN-CONTAINING PROTEIN 15, CHLOROPLASTIC"/>
    <property type="match status" value="1"/>
</dbReference>
<protein>
    <recommendedName>
        <fullName evidence="1">Rhodanese domain-containing protein</fullName>
    </recommendedName>
</protein>
<evidence type="ECO:0000259" key="1">
    <source>
        <dbReference type="PROSITE" id="PS50206"/>
    </source>
</evidence>
<evidence type="ECO:0000313" key="2">
    <source>
        <dbReference type="EMBL" id="BCX89754.1"/>
    </source>
</evidence>
<feature type="domain" description="Rhodanese" evidence="1">
    <location>
        <begin position="18"/>
        <end position="118"/>
    </location>
</feature>
<dbReference type="AlphaFoldDB" id="A0AAU9D479"/>
<proteinExistence type="predicted"/>
<dbReference type="InterPro" id="IPR036873">
    <property type="entry name" value="Rhodanese-like_dom_sf"/>
</dbReference>
<dbReference type="InterPro" id="IPR001763">
    <property type="entry name" value="Rhodanese-like_dom"/>
</dbReference>
<dbReference type="Pfam" id="PF00581">
    <property type="entry name" value="Rhodanese"/>
    <property type="match status" value="1"/>
</dbReference>
<reference evidence="3" key="1">
    <citation type="journal article" date="2024" name="Int. J. Syst. Evol. Microbiol.">
        <title>Methylomarinovum tepidoasis sp. nov., a moderately thermophilic methanotroph of the family Methylothermaceae isolated from a deep-sea hydrothermal field.</title>
        <authorList>
            <person name="Hirayama H."/>
            <person name="Takaki Y."/>
            <person name="Abe M."/>
            <person name="Miyazaki M."/>
            <person name="Uematsu K."/>
            <person name="Matsui Y."/>
            <person name="Takai K."/>
        </authorList>
    </citation>
    <scope>NUCLEOTIDE SEQUENCE [LARGE SCALE GENOMIC DNA]</scope>
    <source>
        <strain evidence="3">IN45</strain>
    </source>
</reference>
<dbReference type="PROSITE" id="PS50206">
    <property type="entry name" value="RHODANESE_3"/>
    <property type="match status" value="1"/>
</dbReference>
<evidence type="ECO:0000313" key="3">
    <source>
        <dbReference type="Proteomes" id="UP001321450"/>
    </source>
</evidence>
<dbReference type="InterPro" id="IPR052367">
    <property type="entry name" value="Thiosulfate_ST/Rhodanese-like"/>
</dbReference>
<dbReference type="Proteomes" id="UP001321450">
    <property type="component" value="Chromosome"/>
</dbReference>
<dbReference type="SUPFAM" id="SSF52821">
    <property type="entry name" value="Rhodanese/Cell cycle control phosphatase"/>
    <property type="match status" value="1"/>
</dbReference>
<dbReference type="KEGG" id="meiy:MIN45_P2127"/>
<dbReference type="RefSeq" id="WP_286292262.1">
    <property type="nucleotide sequence ID" value="NZ_AP024718.1"/>
</dbReference>
<name>A0AAU9D479_9GAMM</name>
<gene>
    <name evidence="2" type="ORF">MIN45_P2127</name>
</gene>
<organism evidence="2 3">
    <name type="scientific">Methylomarinovum tepidoasis</name>
    <dbReference type="NCBI Taxonomy" id="2840183"/>
    <lineage>
        <taxon>Bacteria</taxon>
        <taxon>Pseudomonadati</taxon>
        <taxon>Pseudomonadota</taxon>
        <taxon>Gammaproteobacteria</taxon>
        <taxon>Methylococcales</taxon>
        <taxon>Methylothermaceae</taxon>
        <taxon>Methylomarinovum</taxon>
    </lineage>
</organism>
<sequence length="132" mass="14802">MSEILNLKPPAAWQFMQEHPDAVLIDVRTTCEHLFVGRPVGAVLVPLKDGLPMQPNPHFVQSVKEIVPDPSTPILFLCRSGHRSLEAARLMAAEGYRTLVNIDEGFEGPLDDNKHRSTLGGWRFHGLPWEQN</sequence>
<dbReference type="PANTHER" id="PTHR45431">
    <property type="entry name" value="RHODANESE-LIKE DOMAIN-CONTAINING PROTEIN 15, CHLOROPLASTIC"/>
    <property type="match status" value="1"/>
</dbReference>
<dbReference type="EMBL" id="AP024718">
    <property type="protein sequence ID" value="BCX89754.1"/>
    <property type="molecule type" value="Genomic_DNA"/>
</dbReference>
<dbReference type="CDD" id="cd01522">
    <property type="entry name" value="RHOD_1"/>
    <property type="match status" value="1"/>
</dbReference>
<accession>A0AAU9D479</accession>
<dbReference type="SMART" id="SM00450">
    <property type="entry name" value="RHOD"/>
    <property type="match status" value="1"/>
</dbReference>
<keyword evidence="3" id="KW-1185">Reference proteome</keyword>